<dbReference type="Pfam" id="PF07484">
    <property type="entry name" value="Collar"/>
    <property type="match status" value="1"/>
</dbReference>
<organism evidence="3 4">
    <name type="scientific">Neptunitalea lumnitzerae</name>
    <dbReference type="NCBI Taxonomy" id="2965509"/>
    <lineage>
        <taxon>Bacteria</taxon>
        <taxon>Pseudomonadati</taxon>
        <taxon>Bacteroidota</taxon>
        <taxon>Flavobacteriia</taxon>
        <taxon>Flavobacteriales</taxon>
        <taxon>Flavobacteriaceae</taxon>
        <taxon>Neptunitalea</taxon>
    </lineage>
</organism>
<sequence>MAVIGTIALWSFDWAPQGWAFCHGQSLDVAKYQPLFNLLQYTYGGNGYNSFCLPDLRGRVPLGAGHADGLSNYKLGTLGGIEKVSLSTAEMPTHNHSTKLQAASPVERGTETPEVTNNYLATGNKYASKANNSMAPDVIQMEATGNGDAHENRQPFLTLNYIICTEGEFPERP</sequence>
<feature type="domain" description="Phage tail collar" evidence="2">
    <location>
        <begin position="5"/>
        <end position="61"/>
    </location>
</feature>
<name>A0ABQ5MJN6_9FLAO</name>
<dbReference type="CDD" id="cd22641">
    <property type="entry name" value="C24-like"/>
    <property type="match status" value="1"/>
</dbReference>
<feature type="region of interest" description="Disordered" evidence="1">
    <location>
        <begin position="92"/>
        <end position="112"/>
    </location>
</feature>
<comment type="caution">
    <text evidence="3">The sequence shown here is derived from an EMBL/GenBank/DDBJ whole genome shotgun (WGS) entry which is preliminary data.</text>
</comment>
<reference evidence="3" key="1">
    <citation type="submission" date="2022-07" db="EMBL/GenBank/DDBJ databases">
        <title>Taxonomy of Novel Oxalotrophic and Methylotrophic Bacteria.</title>
        <authorList>
            <person name="Sahin N."/>
            <person name="Tani A."/>
        </authorList>
    </citation>
    <scope>NUCLEOTIDE SEQUENCE</scope>
    <source>
        <strain evidence="3">Y10</strain>
    </source>
</reference>
<gene>
    <name evidence="3" type="ORF">Y10_19680</name>
</gene>
<dbReference type="Gene3D" id="3.90.1340.10">
    <property type="entry name" value="Phage tail collar domain"/>
    <property type="match status" value="1"/>
</dbReference>
<protein>
    <submittedName>
        <fullName evidence="3">Microcystin dependent MdpB family protein</fullName>
    </submittedName>
</protein>
<dbReference type="InterPro" id="IPR011083">
    <property type="entry name" value="Phage_tail_collar_dom"/>
</dbReference>
<accession>A0ABQ5MJN6</accession>
<dbReference type="Proteomes" id="UP001143543">
    <property type="component" value="Unassembled WGS sequence"/>
</dbReference>
<keyword evidence="4" id="KW-1185">Reference proteome</keyword>
<evidence type="ECO:0000256" key="1">
    <source>
        <dbReference type="SAM" id="MobiDB-lite"/>
    </source>
</evidence>
<dbReference type="RefSeq" id="WP_281765227.1">
    <property type="nucleotide sequence ID" value="NZ_BRVO01000002.1"/>
</dbReference>
<proteinExistence type="predicted"/>
<evidence type="ECO:0000313" key="4">
    <source>
        <dbReference type="Proteomes" id="UP001143543"/>
    </source>
</evidence>
<evidence type="ECO:0000259" key="2">
    <source>
        <dbReference type="Pfam" id="PF07484"/>
    </source>
</evidence>
<dbReference type="SUPFAM" id="SSF88874">
    <property type="entry name" value="Receptor-binding domain of short tail fibre protein gp12"/>
    <property type="match status" value="1"/>
</dbReference>
<dbReference type="EMBL" id="BRVO01000002">
    <property type="protein sequence ID" value="GLB49600.1"/>
    <property type="molecule type" value="Genomic_DNA"/>
</dbReference>
<evidence type="ECO:0000313" key="3">
    <source>
        <dbReference type="EMBL" id="GLB49600.1"/>
    </source>
</evidence>
<feature type="compositionally biased region" description="Polar residues" evidence="1">
    <location>
        <begin position="92"/>
        <end position="101"/>
    </location>
</feature>
<dbReference type="InterPro" id="IPR037053">
    <property type="entry name" value="Phage_tail_collar_dom_sf"/>
</dbReference>